<name>A0A2N3HSX4_9BACT</name>
<evidence type="ECO:0000313" key="2">
    <source>
        <dbReference type="Proteomes" id="UP000233618"/>
    </source>
</evidence>
<accession>A0A2N3HSX4</accession>
<keyword evidence="2" id="KW-1185">Reference proteome</keyword>
<dbReference type="EMBL" id="MVDE01000049">
    <property type="protein sequence ID" value="PKQ61149.1"/>
    <property type="molecule type" value="Genomic_DNA"/>
</dbReference>
<dbReference type="AlphaFoldDB" id="A0A2N3HSX4"/>
<comment type="caution">
    <text evidence="1">The sequence shown here is derived from an EMBL/GenBank/DDBJ whole genome shotgun (WGS) entry which is preliminary data.</text>
</comment>
<reference evidence="1 2" key="1">
    <citation type="journal article" date="2017" name="Front. Microbiol.">
        <title>Labilibaculum manganireducens gen. nov., sp. nov. and Labilibaculum filiforme sp. nov., Novel Bacteroidetes Isolated from Subsurface Sediments of the Baltic Sea.</title>
        <authorList>
            <person name="Vandieken V."/>
            <person name="Marshall I.P."/>
            <person name="Niemann H."/>
            <person name="Engelen B."/>
            <person name="Cypionka H."/>
        </authorList>
    </citation>
    <scope>NUCLEOTIDE SEQUENCE [LARGE SCALE GENOMIC DNA]</scope>
    <source>
        <strain evidence="1 2">59.10-2M</strain>
    </source>
</reference>
<protein>
    <submittedName>
        <fullName evidence="1">Uncharacterized protein</fullName>
    </submittedName>
</protein>
<sequence length="63" mass="6864">MSEAISTPGILMYSGLVAGKNLNKGGVPTCDENAMRFINTVSSPKYQVKKESNAFFPNFVFCL</sequence>
<dbReference type="Proteomes" id="UP000233618">
    <property type="component" value="Unassembled WGS sequence"/>
</dbReference>
<organism evidence="1 2">
    <name type="scientific">Labilibaculum manganireducens</name>
    <dbReference type="NCBI Taxonomy" id="1940525"/>
    <lineage>
        <taxon>Bacteria</taxon>
        <taxon>Pseudomonadati</taxon>
        <taxon>Bacteroidota</taxon>
        <taxon>Bacteroidia</taxon>
        <taxon>Marinilabiliales</taxon>
        <taxon>Marinifilaceae</taxon>
        <taxon>Labilibaculum</taxon>
    </lineage>
</organism>
<proteinExistence type="predicted"/>
<gene>
    <name evidence="1" type="ORF">BZG01_19815</name>
</gene>
<evidence type="ECO:0000313" key="1">
    <source>
        <dbReference type="EMBL" id="PKQ61149.1"/>
    </source>
</evidence>